<evidence type="ECO:0000256" key="5">
    <source>
        <dbReference type="ARBA" id="ARBA00023237"/>
    </source>
</evidence>
<evidence type="ECO:0000259" key="7">
    <source>
        <dbReference type="Pfam" id="PF14322"/>
    </source>
</evidence>
<accession>A0A1W2AJD1</accession>
<dbReference type="Proteomes" id="UP000192678">
    <property type="component" value="Unassembled WGS sequence"/>
</dbReference>
<feature type="domain" description="RagB/SusD" evidence="6">
    <location>
        <begin position="309"/>
        <end position="456"/>
    </location>
</feature>
<keyword evidence="5" id="KW-0998">Cell outer membrane</keyword>
<evidence type="ECO:0000256" key="2">
    <source>
        <dbReference type="ARBA" id="ARBA00006275"/>
    </source>
</evidence>
<dbReference type="EMBL" id="FWYB01000001">
    <property type="protein sequence ID" value="SMC60358.1"/>
    <property type="molecule type" value="Genomic_DNA"/>
</dbReference>
<dbReference type="GO" id="GO:0009279">
    <property type="term" value="C:cell outer membrane"/>
    <property type="evidence" value="ECO:0007669"/>
    <property type="project" value="UniProtKB-SubCell"/>
</dbReference>
<evidence type="ECO:0000313" key="8">
    <source>
        <dbReference type="EMBL" id="SMC60358.1"/>
    </source>
</evidence>
<keyword evidence="3" id="KW-0732">Signal</keyword>
<name>A0A1W2AJD1_9SPHI</name>
<organism evidence="8 9">
    <name type="scientific">Pedobacter nyackensis</name>
    <dbReference type="NCBI Taxonomy" id="475255"/>
    <lineage>
        <taxon>Bacteria</taxon>
        <taxon>Pseudomonadati</taxon>
        <taxon>Bacteroidota</taxon>
        <taxon>Sphingobacteriia</taxon>
        <taxon>Sphingobacteriales</taxon>
        <taxon>Sphingobacteriaceae</taxon>
        <taxon>Pedobacter</taxon>
    </lineage>
</organism>
<dbReference type="Pfam" id="PF07980">
    <property type="entry name" value="SusD_RagB"/>
    <property type="match status" value="1"/>
</dbReference>
<gene>
    <name evidence="8" type="ORF">SAMN04488101_101638</name>
</gene>
<feature type="domain" description="SusD-like N-terminal" evidence="7">
    <location>
        <begin position="23"/>
        <end position="226"/>
    </location>
</feature>
<dbReference type="InterPro" id="IPR011990">
    <property type="entry name" value="TPR-like_helical_dom_sf"/>
</dbReference>
<dbReference type="Pfam" id="PF14322">
    <property type="entry name" value="SusD-like_3"/>
    <property type="match status" value="1"/>
</dbReference>
<dbReference type="PROSITE" id="PS51257">
    <property type="entry name" value="PROKAR_LIPOPROTEIN"/>
    <property type="match status" value="1"/>
</dbReference>
<proteinExistence type="inferred from homology"/>
<dbReference type="SUPFAM" id="SSF48452">
    <property type="entry name" value="TPR-like"/>
    <property type="match status" value="1"/>
</dbReference>
<protein>
    <submittedName>
        <fullName evidence="8">SusD family protein</fullName>
    </submittedName>
</protein>
<keyword evidence="9" id="KW-1185">Reference proteome</keyword>
<dbReference type="AlphaFoldDB" id="A0A1W2AJD1"/>
<evidence type="ECO:0000259" key="6">
    <source>
        <dbReference type="Pfam" id="PF07980"/>
    </source>
</evidence>
<evidence type="ECO:0000313" key="9">
    <source>
        <dbReference type="Proteomes" id="UP000192678"/>
    </source>
</evidence>
<dbReference type="InterPro" id="IPR012944">
    <property type="entry name" value="SusD_RagB_dom"/>
</dbReference>
<comment type="subcellular location">
    <subcellularLocation>
        <location evidence="1">Cell outer membrane</location>
    </subcellularLocation>
</comment>
<dbReference type="Gene3D" id="1.25.40.390">
    <property type="match status" value="1"/>
</dbReference>
<evidence type="ECO:0000256" key="4">
    <source>
        <dbReference type="ARBA" id="ARBA00023136"/>
    </source>
</evidence>
<dbReference type="InterPro" id="IPR033985">
    <property type="entry name" value="SusD-like_N"/>
</dbReference>
<sequence length="458" mass="52282">MNWKTVYCLTIAVSLFTSCKKSFLDKKPLSTITAPNTIAELNGLLENQTIMNYTGGLPHISADEYNIVSDQQYYSLTTATERNGYIWDRNLYNGETVLDWEVPFSQIFYANSVLKVLEEKNFKDQKQSNRTKGWASFIRAYACYDLVKNFSPVYNSITAASDLGIPIKLSPDVDQVTQRSSLQSTFDHIFRDLEIAGRLLDAEVPERNKNRPSKAAVLALKARIYLYMGNYSMAEIAADSCLLYHNKLIDYNGISTTATTPFTWNTDEVIYQSTQVVNYYDLSGYGNVPKFQVNPNFIALYSDNDLRKVIFFSKTGVNKYNMKRGYVGGGSYPFTGLATDEVLIIKAECLARRGETALSMETLNQYLIKRYKKNLFTKLTASTTEEAIRLVLEERVKELIWRGLRWSDLKRFNRDGMNITLIRVINNITYSLPPNDSRYVFPIPDQEIALSGITQNQR</sequence>
<comment type="similarity">
    <text evidence="2">Belongs to the SusD family.</text>
</comment>
<keyword evidence="4" id="KW-0472">Membrane</keyword>
<evidence type="ECO:0000256" key="3">
    <source>
        <dbReference type="ARBA" id="ARBA00022729"/>
    </source>
</evidence>
<dbReference type="RefSeq" id="WP_084287197.1">
    <property type="nucleotide sequence ID" value="NZ_FWYB01000001.1"/>
</dbReference>
<dbReference type="STRING" id="475255.SAMN04488101_101638"/>
<reference evidence="8 9" key="1">
    <citation type="submission" date="2017-04" db="EMBL/GenBank/DDBJ databases">
        <authorList>
            <person name="Afonso C.L."/>
            <person name="Miller P.J."/>
            <person name="Scott M.A."/>
            <person name="Spackman E."/>
            <person name="Goraichik I."/>
            <person name="Dimitrov K.M."/>
            <person name="Suarez D.L."/>
            <person name="Swayne D.E."/>
        </authorList>
    </citation>
    <scope>NUCLEOTIDE SEQUENCE [LARGE SCALE GENOMIC DNA]</scope>
    <source>
        <strain evidence="8 9">DSM 19625</strain>
    </source>
</reference>
<evidence type="ECO:0000256" key="1">
    <source>
        <dbReference type="ARBA" id="ARBA00004442"/>
    </source>
</evidence>
<dbReference type="OrthoDB" id="653598at2"/>